<organism evidence="1 2">
    <name type="scientific">Chaetomidium leptoderma</name>
    <dbReference type="NCBI Taxonomy" id="669021"/>
    <lineage>
        <taxon>Eukaryota</taxon>
        <taxon>Fungi</taxon>
        <taxon>Dikarya</taxon>
        <taxon>Ascomycota</taxon>
        <taxon>Pezizomycotina</taxon>
        <taxon>Sordariomycetes</taxon>
        <taxon>Sordariomycetidae</taxon>
        <taxon>Sordariales</taxon>
        <taxon>Chaetomiaceae</taxon>
        <taxon>Chaetomidium</taxon>
    </lineage>
</organism>
<comment type="caution">
    <text evidence="1">The sequence shown here is derived from an EMBL/GenBank/DDBJ whole genome shotgun (WGS) entry which is preliminary data.</text>
</comment>
<sequence>MCTTTSPTYSPDTVLRIRKHVPPEPFFYDYGPSPRPPVDWNRWRDVDTSETDQVVEFALANPPLRTAPPDEPETERVLTITGIKTRRGSRDRGGAHVVTCFLDGDRSVEYVAKIYDGVDYPMGSRNRHSLDGMTWADREYAIEATAYRAMQPTIGGTVVPAYYGSWTFALDTHRPGQQRWVRMILIELVQGECMLDIITRAEVKSQGRVTVDYSLLPPDDFRIRVLRNILESDLAIWWEAALEQNDLDPRNVMIKPDGSVALIDFNQANIWEFTIRWDMHPKQLDPGCLPTTPIQRYWPLSCGFADSEGENAPWADWIPQRWIEDKNLAAEWLIQTYRDSPKFAPPDQWWLDWDQHGNPSPKVWGLLESLGRKSAPEAPSSEKRAW</sequence>
<keyword evidence="2" id="KW-1185">Reference proteome</keyword>
<proteinExistence type="predicted"/>
<dbReference type="AlphaFoldDB" id="A0AAN6VJF0"/>
<name>A0AAN6VJF0_9PEZI</name>
<protein>
    <recommendedName>
        <fullName evidence="3">Protein kinase domain-containing protein</fullName>
    </recommendedName>
</protein>
<gene>
    <name evidence="1" type="ORF">C8A00DRAFT_35403</name>
</gene>
<accession>A0AAN6VJF0</accession>
<reference evidence="1" key="1">
    <citation type="journal article" date="2023" name="Mol. Phylogenet. Evol.">
        <title>Genome-scale phylogeny and comparative genomics of the fungal order Sordariales.</title>
        <authorList>
            <person name="Hensen N."/>
            <person name="Bonometti L."/>
            <person name="Westerberg I."/>
            <person name="Brannstrom I.O."/>
            <person name="Guillou S."/>
            <person name="Cros-Aarteil S."/>
            <person name="Calhoun S."/>
            <person name="Haridas S."/>
            <person name="Kuo A."/>
            <person name="Mondo S."/>
            <person name="Pangilinan J."/>
            <person name="Riley R."/>
            <person name="LaButti K."/>
            <person name="Andreopoulos B."/>
            <person name="Lipzen A."/>
            <person name="Chen C."/>
            <person name="Yan M."/>
            <person name="Daum C."/>
            <person name="Ng V."/>
            <person name="Clum A."/>
            <person name="Steindorff A."/>
            <person name="Ohm R.A."/>
            <person name="Martin F."/>
            <person name="Silar P."/>
            <person name="Natvig D.O."/>
            <person name="Lalanne C."/>
            <person name="Gautier V."/>
            <person name="Ament-Velasquez S.L."/>
            <person name="Kruys A."/>
            <person name="Hutchinson M.I."/>
            <person name="Powell A.J."/>
            <person name="Barry K."/>
            <person name="Miller A.N."/>
            <person name="Grigoriev I.V."/>
            <person name="Debuchy R."/>
            <person name="Gladieux P."/>
            <person name="Hiltunen Thoren M."/>
            <person name="Johannesson H."/>
        </authorList>
    </citation>
    <scope>NUCLEOTIDE SEQUENCE</scope>
    <source>
        <strain evidence="1">CBS 538.74</strain>
    </source>
</reference>
<evidence type="ECO:0008006" key="3">
    <source>
        <dbReference type="Google" id="ProtNLM"/>
    </source>
</evidence>
<evidence type="ECO:0000313" key="2">
    <source>
        <dbReference type="Proteomes" id="UP001302745"/>
    </source>
</evidence>
<reference evidence="1" key="2">
    <citation type="submission" date="2023-05" db="EMBL/GenBank/DDBJ databases">
        <authorList>
            <consortium name="Lawrence Berkeley National Laboratory"/>
            <person name="Steindorff A."/>
            <person name="Hensen N."/>
            <person name="Bonometti L."/>
            <person name="Westerberg I."/>
            <person name="Brannstrom I.O."/>
            <person name="Guillou S."/>
            <person name="Cros-Aarteil S."/>
            <person name="Calhoun S."/>
            <person name="Haridas S."/>
            <person name="Kuo A."/>
            <person name="Mondo S."/>
            <person name="Pangilinan J."/>
            <person name="Riley R."/>
            <person name="Labutti K."/>
            <person name="Andreopoulos B."/>
            <person name="Lipzen A."/>
            <person name="Chen C."/>
            <person name="Yanf M."/>
            <person name="Daum C."/>
            <person name="Ng V."/>
            <person name="Clum A."/>
            <person name="Ohm R."/>
            <person name="Martin F."/>
            <person name="Silar P."/>
            <person name="Natvig D."/>
            <person name="Lalanne C."/>
            <person name="Gautier V."/>
            <person name="Ament-Velasquez S.L."/>
            <person name="Kruys A."/>
            <person name="Hutchinson M.I."/>
            <person name="Powell A.J."/>
            <person name="Barry K."/>
            <person name="Miller A.N."/>
            <person name="Grigoriev I.V."/>
            <person name="Debuchy R."/>
            <person name="Gladieux P."/>
            <person name="Thoren M.H."/>
            <person name="Johannesson H."/>
        </authorList>
    </citation>
    <scope>NUCLEOTIDE SEQUENCE</scope>
    <source>
        <strain evidence="1">CBS 538.74</strain>
    </source>
</reference>
<dbReference type="EMBL" id="MU856994">
    <property type="protein sequence ID" value="KAK4151931.1"/>
    <property type="molecule type" value="Genomic_DNA"/>
</dbReference>
<evidence type="ECO:0000313" key="1">
    <source>
        <dbReference type="EMBL" id="KAK4151931.1"/>
    </source>
</evidence>
<dbReference type="Proteomes" id="UP001302745">
    <property type="component" value="Unassembled WGS sequence"/>
</dbReference>
<dbReference type="SUPFAM" id="SSF56112">
    <property type="entry name" value="Protein kinase-like (PK-like)"/>
    <property type="match status" value="1"/>
</dbReference>
<dbReference type="InterPro" id="IPR011009">
    <property type="entry name" value="Kinase-like_dom_sf"/>
</dbReference>